<dbReference type="SUPFAM" id="SSF55811">
    <property type="entry name" value="Nudix"/>
    <property type="match status" value="1"/>
</dbReference>
<evidence type="ECO:0000256" key="5">
    <source>
        <dbReference type="ARBA" id="ARBA00022723"/>
    </source>
</evidence>
<feature type="domain" description="Nudix hydrolase" evidence="13">
    <location>
        <begin position="5"/>
        <end position="133"/>
    </location>
</feature>
<dbReference type="GO" id="GO:0044716">
    <property type="term" value="F:8-oxo-GDP phosphatase activity"/>
    <property type="evidence" value="ECO:0007669"/>
    <property type="project" value="TreeGrafter"/>
</dbReference>
<evidence type="ECO:0000256" key="10">
    <source>
        <dbReference type="ARBA" id="ARBA00035861"/>
    </source>
</evidence>
<evidence type="ECO:0000256" key="7">
    <source>
        <dbReference type="ARBA" id="ARBA00022801"/>
    </source>
</evidence>
<comment type="similarity">
    <text evidence="2 12">Belongs to the Nudix hydrolase family.</text>
</comment>
<dbReference type="GO" id="GO:0008413">
    <property type="term" value="F:8-oxo-7,8-dihydroguanosine triphosphate pyrophosphatase activity"/>
    <property type="evidence" value="ECO:0007669"/>
    <property type="project" value="TreeGrafter"/>
</dbReference>
<dbReference type="InterPro" id="IPR000086">
    <property type="entry name" value="NUDIX_hydrolase_dom"/>
</dbReference>
<evidence type="ECO:0000256" key="11">
    <source>
        <dbReference type="ARBA" id="ARBA00038905"/>
    </source>
</evidence>
<keyword evidence="7 12" id="KW-0378">Hydrolase</keyword>
<evidence type="ECO:0000313" key="14">
    <source>
        <dbReference type="EMBL" id="MDX8419350.1"/>
    </source>
</evidence>
<keyword evidence="6" id="KW-0227">DNA damage</keyword>
<evidence type="ECO:0000256" key="12">
    <source>
        <dbReference type="RuleBase" id="RU003476"/>
    </source>
</evidence>
<evidence type="ECO:0000256" key="1">
    <source>
        <dbReference type="ARBA" id="ARBA00001946"/>
    </source>
</evidence>
<dbReference type="InterPro" id="IPR020476">
    <property type="entry name" value="Nudix_hydrolase"/>
</dbReference>
<dbReference type="AlphaFoldDB" id="A0AB35U3E9"/>
<dbReference type="Pfam" id="PF00293">
    <property type="entry name" value="NUDIX"/>
    <property type="match status" value="1"/>
</dbReference>
<keyword evidence="5" id="KW-0479">Metal-binding</keyword>
<organism evidence="14 15">
    <name type="scientific">Grylomicrobium aquisgranensis</name>
    <dbReference type="NCBI Taxonomy" id="2926318"/>
    <lineage>
        <taxon>Bacteria</taxon>
        <taxon>Bacillati</taxon>
        <taxon>Bacillota</taxon>
        <taxon>Erysipelotrichia</taxon>
        <taxon>Erysipelotrichales</taxon>
        <taxon>Erysipelotrichaceae</taxon>
        <taxon>Grylomicrobium</taxon>
    </lineage>
</organism>
<dbReference type="RefSeq" id="WP_370595802.1">
    <property type="nucleotide sequence ID" value="NZ_JALBUR010000007.1"/>
</dbReference>
<reference evidence="14 15" key="1">
    <citation type="submission" date="2022-03" db="EMBL/GenBank/DDBJ databases">
        <title>Novel taxa within the pig intestine.</title>
        <authorList>
            <person name="Wylensek D."/>
            <person name="Bishof K."/>
            <person name="Afrizal A."/>
            <person name="Clavel T."/>
        </authorList>
    </citation>
    <scope>NUCLEOTIDE SEQUENCE [LARGE SCALE GENOMIC DNA]</scope>
    <source>
        <strain evidence="14 15">CLA-KB-P133</strain>
    </source>
</reference>
<dbReference type="InterPro" id="IPR015797">
    <property type="entry name" value="NUDIX_hydrolase-like_dom_sf"/>
</dbReference>
<comment type="catalytic activity">
    <reaction evidence="10">
        <text>8-oxo-dGTP + H2O = 8-oxo-dGMP + diphosphate + H(+)</text>
        <dbReference type="Rhea" id="RHEA:31575"/>
        <dbReference type="ChEBI" id="CHEBI:15377"/>
        <dbReference type="ChEBI" id="CHEBI:15378"/>
        <dbReference type="ChEBI" id="CHEBI:33019"/>
        <dbReference type="ChEBI" id="CHEBI:63224"/>
        <dbReference type="ChEBI" id="CHEBI:77896"/>
        <dbReference type="EC" id="3.6.1.55"/>
    </reaction>
</comment>
<keyword evidence="9" id="KW-0234">DNA repair</keyword>
<accession>A0AB35U3E9</accession>
<evidence type="ECO:0000256" key="9">
    <source>
        <dbReference type="ARBA" id="ARBA00023204"/>
    </source>
</evidence>
<dbReference type="PANTHER" id="PTHR47707:SF1">
    <property type="entry name" value="NUDIX HYDROLASE FAMILY PROTEIN"/>
    <property type="match status" value="1"/>
</dbReference>
<dbReference type="EMBL" id="JALBUR010000007">
    <property type="protein sequence ID" value="MDX8419350.1"/>
    <property type="molecule type" value="Genomic_DNA"/>
</dbReference>
<name>A0AB35U3E9_9FIRM</name>
<dbReference type="PROSITE" id="PS00893">
    <property type="entry name" value="NUDIX_BOX"/>
    <property type="match status" value="1"/>
</dbReference>
<dbReference type="PROSITE" id="PS51462">
    <property type="entry name" value="NUDIX"/>
    <property type="match status" value="1"/>
</dbReference>
<sequence length="139" mass="15880">MIKELKQIHVAAAVICKDDKIFATQRGYGKFKDGWEFPGGKIEAGESARQALVREIKEELNTDIIVGNFIGSVEYDYPQFHLSMQVFSVRVKHGSLELLEHEAARWLSPGELDSVAWLPADQYIVDHYLRREMTVSKDK</sequence>
<keyword evidence="3" id="KW-0515">Mutator protein</keyword>
<evidence type="ECO:0000256" key="8">
    <source>
        <dbReference type="ARBA" id="ARBA00022842"/>
    </source>
</evidence>
<keyword evidence="8" id="KW-0460">Magnesium</keyword>
<dbReference type="GO" id="GO:0035539">
    <property type="term" value="F:8-oxo-7,8-dihydrodeoxyguanosine triphosphate pyrophosphatase activity"/>
    <property type="evidence" value="ECO:0007669"/>
    <property type="project" value="UniProtKB-EC"/>
</dbReference>
<proteinExistence type="inferred from homology"/>
<keyword evidence="4" id="KW-0235">DNA replication</keyword>
<dbReference type="Gene3D" id="3.90.79.10">
    <property type="entry name" value="Nucleoside Triphosphate Pyrophosphohydrolase"/>
    <property type="match status" value="1"/>
</dbReference>
<dbReference type="InterPro" id="IPR020084">
    <property type="entry name" value="NUDIX_hydrolase_CS"/>
</dbReference>
<dbReference type="CDD" id="cd03425">
    <property type="entry name" value="NUDIX_MutT_NudA_like"/>
    <property type="match status" value="1"/>
</dbReference>
<dbReference type="EC" id="3.6.1.55" evidence="11"/>
<dbReference type="GO" id="GO:0006281">
    <property type="term" value="P:DNA repair"/>
    <property type="evidence" value="ECO:0007669"/>
    <property type="project" value="UniProtKB-KW"/>
</dbReference>
<dbReference type="GO" id="GO:0044715">
    <property type="term" value="F:8-oxo-dGDP phosphatase activity"/>
    <property type="evidence" value="ECO:0007669"/>
    <property type="project" value="TreeGrafter"/>
</dbReference>
<evidence type="ECO:0000313" key="15">
    <source>
        <dbReference type="Proteomes" id="UP001286174"/>
    </source>
</evidence>
<dbReference type="PANTHER" id="PTHR47707">
    <property type="entry name" value="8-OXO-DGTP DIPHOSPHATASE"/>
    <property type="match status" value="1"/>
</dbReference>
<dbReference type="PRINTS" id="PR00502">
    <property type="entry name" value="NUDIXFAMILY"/>
</dbReference>
<protein>
    <recommendedName>
        <fullName evidence="11">8-oxo-dGTP diphosphatase</fullName>
        <ecNumber evidence="11">3.6.1.55</ecNumber>
    </recommendedName>
</protein>
<evidence type="ECO:0000256" key="3">
    <source>
        <dbReference type="ARBA" id="ARBA00022457"/>
    </source>
</evidence>
<dbReference type="GO" id="GO:0046872">
    <property type="term" value="F:metal ion binding"/>
    <property type="evidence" value="ECO:0007669"/>
    <property type="project" value="UniProtKB-KW"/>
</dbReference>
<evidence type="ECO:0000256" key="2">
    <source>
        <dbReference type="ARBA" id="ARBA00005582"/>
    </source>
</evidence>
<dbReference type="Proteomes" id="UP001286174">
    <property type="component" value="Unassembled WGS sequence"/>
</dbReference>
<evidence type="ECO:0000256" key="4">
    <source>
        <dbReference type="ARBA" id="ARBA00022705"/>
    </source>
</evidence>
<dbReference type="GO" id="GO:0006260">
    <property type="term" value="P:DNA replication"/>
    <property type="evidence" value="ECO:0007669"/>
    <property type="project" value="UniProtKB-KW"/>
</dbReference>
<comment type="cofactor">
    <cofactor evidence="1">
        <name>Mg(2+)</name>
        <dbReference type="ChEBI" id="CHEBI:18420"/>
    </cofactor>
</comment>
<dbReference type="InterPro" id="IPR047127">
    <property type="entry name" value="MutT-like"/>
</dbReference>
<evidence type="ECO:0000259" key="13">
    <source>
        <dbReference type="PROSITE" id="PS51462"/>
    </source>
</evidence>
<gene>
    <name evidence="14" type="ORF">MOZ60_04485</name>
</gene>
<comment type="caution">
    <text evidence="14">The sequence shown here is derived from an EMBL/GenBank/DDBJ whole genome shotgun (WGS) entry which is preliminary data.</text>
</comment>
<evidence type="ECO:0000256" key="6">
    <source>
        <dbReference type="ARBA" id="ARBA00022763"/>
    </source>
</evidence>
<keyword evidence="15" id="KW-1185">Reference proteome</keyword>